<proteinExistence type="predicted"/>
<keyword evidence="2" id="KW-1185">Reference proteome</keyword>
<protein>
    <submittedName>
        <fullName evidence="1">LamG domain-containing protein</fullName>
    </submittedName>
</protein>
<evidence type="ECO:0000313" key="1">
    <source>
        <dbReference type="EMBL" id="NOJ38064.1"/>
    </source>
</evidence>
<dbReference type="EMBL" id="JAAVLX010000001">
    <property type="protein sequence ID" value="NOJ38064.1"/>
    <property type="molecule type" value="Genomic_DNA"/>
</dbReference>
<evidence type="ECO:0000313" key="2">
    <source>
        <dbReference type="Proteomes" id="UP000544122"/>
    </source>
</evidence>
<dbReference type="InterPro" id="IPR013320">
    <property type="entry name" value="ConA-like_dom_sf"/>
</dbReference>
<dbReference type="RefSeq" id="WP_171577389.1">
    <property type="nucleotide sequence ID" value="NZ_JAAVLX010000001.1"/>
</dbReference>
<comment type="caution">
    <text evidence="1">The sequence shown here is derived from an EMBL/GenBank/DDBJ whole genome shotgun (WGS) entry which is preliminary data.</text>
</comment>
<dbReference type="Proteomes" id="UP000544122">
    <property type="component" value="Unassembled WGS sequence"/>
</dbReference>
<name>A0A7Y4GLR5_9BRAD</name>
<dbReference type="AlphaFoldDB" id="A0A7Y4GLR5"/>
<organism evidence="1 2">
    <name type="scientific">Bradyrhizobium australiense</name>
    <dbReference type="NCBI Taxonomy" id="2721161"/>
    <lineage>
        <taxon>Bacteria</taxon>
        <taxon>Pseudomonadati</taxon>
        <taxon>Pseudomonadota</taxon>
        <taxon>Alphaproteobacteria</taxon>
        <taxon>Hyphomicrobiales</taxon>
        <taxon>Nitrobacteraceae</taxon>
        <taxon>Bradyrhizobium</taxon>
    </lineage>
</organism>
<gene>
    <name evidence="1" type="ORF">HCN58_00215</name>
</gene>
<sequence>MPAVSFRLAGWIRRDWRAPHVGHRHWTAAALTVTIGLFASPISVSQTLDLSRKPVGSAPQGFEFWREGEPDPNHWATIRQATTDSSVSIQQSGADRAARTLLAIYRPLWAVNAKISVQFKLIDGSKPSAGIAVRLTSPNDYYLVRVSAFEQRLSLLHVVDGTSEEIADVDADVTPNHWQSLEVIVNGNSFKVSLDGQWVLTGFDYSKPAIGQFGVWAERYDVTRFNQIEISPLTYASNQDLRGRRGGQDSDGGDE</sequence>
<reference evidence="1 2" key="1">
    <citation type="submission" date="2020-03" db="EMBL/GenBank/DDBJ databases">
        <title>Bradyrhizobium diversity isolated from nodules of Indigofera sp.</title>
        <authorList>
            <person name="Klepa M."/>
            <person name="Helene L."/>
            <person name="Hungria M."/>
        </authorList>
    </citation>
    <scope>NUCLEOTIDE SEQUENCE [LARGE SCALE GENOMIC DNA]</scope>
    <source>
        <strain evidence="1 2">WSM 1791</strain>
    </source>
</reference>
<dbReference type="Gene3D" id="2.60.120.560">
    <property type="entry name" value="Exo-inulinase, domain 1"/>
    <property type="match status" value="1"/>
</dbReference>
<dbReference type="SUPFAM" id="SSF49899">
    <property type="entry name" value="Concanavalin A-like lectins/glucanases"/>
    <property type="match status" value="1"/>
</dbReference>
<accession>A0A7Y4GLR5</accession>